<dbReference type="OrthoDB" id="5086500at2759"/>
<dbReference type="SUPFAM" id="SSF52540">
    <property type="entry name" value="P-loop containing nucleoside triphosphate hydrolases"/>
    <property type="match status" value="1"/>
</dbReference>
<dbReference type="AlphaFoldDB" id="A0A9P9AK21"/>
<dbReference type="Gene3D" id="3.40.50.300">
    <property type="entry name" value="P-loop containing nucleotide triphosphate hydrolases"/>
    <property type="match status" value="1"/>
</dbReference>
<dbReference type="Proteomes" id="UP000777438">
    <property type="component" value="Unassembled WGS sequence"/>
</dbReference>
<evidence type="ECO:0000259" key="5">
    <source>
        <dbReference type="Pfam" id="PF25053"/>
    </source>
</evidence>
<dbReference type="PANTHER" id="PTHR10039">
    <property type="entry name" value="AMELOGENIN"/>
    <property type="match status" value="1"/>
</dbReference>
<evidence type="ECO:0000256" key="3">
    <source>
        <dbReference type="SAM" id="MobiDB-lite"/>
    </source>
</evidence>
<dbReference type="InterPro" id="IPR056693">
    <property type="entry name" value="DUF7791"/>
</dbReference>
<protein>
    <recommendedName>
        <fullName evidence="8">NACHT domain-containing protein</fullName>
    </recommendedName>
</protein>
<organism evidence="6 7">
    <name type="scientific">Thelonectria olida</name>
    <dbReference type="NCBI Taxonomy" id="1576542"/>
    <lineage>
        <taxon>Eukaryota</taxon>
        <taxon>Fungi</taxon>
        <taxon>Dikarya</taxon>
        <taxon>Ascomycota</taxon>
        <taxon>Pezizomycotina</taxon>
        <taxon>Sordariomycetes</taxon>
        <taxon>Hypocreomycetidae</taxon>
        <taxon>Hypocreales</taxon>
        <taxon>Nectriaceae</taxon>
        <taxon>Thelonectria</taxon>
    </lineage>
</organism>
<keyword evidence="1" id="KW-0677">Repeat</keyword>
<feature type="coiled-coil region" evidence="2">
    <location>
        <begin position="112"/>
        <end position="139"/>
    </location>
</feature>
<keyword evidence="2" id="KW-0175">Coiled coil</keyword>
<dbReference type="InterPro" id="IPR027417">
    <property type="entry name" value="P-loop_NTPase"/>
</dbReference>
<dbReference type="InterPro" id="IPR056884">
    <property type="entry name" value="NPHP3-like_N"/>
</dbReference>
<feature type="domain" description="Nephrocystin 3-like N-terminal" evidence="4">
    <location>
        <begin position="342"/>
        <end position="505"/>
    </location>
</feature>
<feature type="compositionally biased region" description="Polar residues" evidence="3">
    <location>
        <begin position="317"/>
        <end position="329"/>
    </location>
</feature>
<evidence type="ECO:0008006" key="8">
    <source>
        <dbReference type="Google" id="ProtNLM"/>
    </source>
</evidence>
<evidence type="ECO:0000256" key="2">
    <source>
        <dbReference type="SAM" id="Coils"/>
    </source>
</evidence>
<accession>A0A9P9AK21</accession>
<evidence type="ECO:0000256" key="1">
    <source>
        <dbReference type="ARBA" id="ARBA00022737"/>
    </source>
</evidence>
<evidence type="ECO:0000259" key="4">
    <source>
        <dbReference type="Pfam" id="PF24883"/>
    </source>
</evidence>
<dbReference type="Pfam" id="PF25053">
    <property type="entry name" value="DUF7791"/>
    <property type="match status" value="1"/>
</dbReference>
<reference evidence="6 7" key="1">
    <citation type="journal article" date="2021" name="Nat. Commun.">
        <title>Genetic determinants of endophytism in the Arabidopsis root mycobiome.</title>
        <authorList>
            <person name="Mesny F."/>
            <person name="Miyauchi S."/>
            <person name="Thiergart T."/>
            <person name="Pickel B."/>
            <person name="Atanasova L."/>
            <person name="Karlsson M."/>
            <person name="Huettel B."/>
            <person name="Barry K.W."/>
            <person name="Haridas S."/>
            <person name="Chen C."/>
            <person name="Bauer D."/>
            <person name="Andreopoulos W."/>
            <person name="Pangilinan J."/>
            <person name="LaButti K."/>
            <person name="Riley R."/>
            <person name="Lipzen A."/>
            <person name="Clum A."/>
            <person name="Drula E."/>
            <person name="Henrissat B."/>
            <person name="Kohler A."/>
            <person name="Grigoriev I.V."/>
            <person name="Martin F.M."/>
            <person name="Hacquard S."/>
        </authorList>
    </citation>
    <scope>NUCLEOTIDE SEQUENCE [LARGE SCALE GENOMIC DNA]</scope>
    <source>
        <strain evidence="6 7">MPI-CAGE-CH-0241</strain>
    </source>
</reference>
<gene>
    <name evidence="6" type="ORF">B0T10DRAFT_566934</name>
</gene>
<dbReference type="PANTHER" id="PTHR10039:SF5">
    <property type="entry name" value="NACHT DOMAIN-CONTAINING PROTEIN"/>
    <property type="match status" value="1"/>
</dbReference>
<sequence length="788" mass="89355">MSGLEPLAALGLACNISQLIETAAESASLCKRIYNTGRPDPDLDDFAKNLSETSASLKKCLDATQGPIDSEDRRLLDLARKCQDVAGDLKQEMDLLTIPPGQNWALWVTLKSVMKKSKLDRLEKKLKDAERLMETQLLVGMHKRLDISADQIKGLDDKLEHFIDRWSAGENKLSRLVLKEINDVKVQLSNEVRLAETSTKAHLTTETLRNRHEINEYVDGAADAIQREIQDRADILKKDELYERFLVSLHYDEMHARQNDISSTCPGTFSWIFGQMDTESDQDPDEDCGYRPGYPITGFEEQSNSVSIVDNEPNPGTYDNRSSGSSHHSLATQSSPEYIIWDSFVEWLQSDNPFYWVSGKPASGKSVLMKFIMSHSQTIDALKSWQPEVRIFSHFFWKPGTMMQQNLKGLLCSLIYQMFDQDRPFAMACLQEKPEWRRKKSPADWDVVDLRHLLTEYLGQSARAVCIFIDGLDEFWYKDGVDDLIHLLEQLRDQSPLVKMCVSSRPEHALESRFGRSLHLRMQDLTRRDIQRIAETTLVKAMGHGRNSMLISQLVYSIIDMADGVILWAVLVARSLARGIASGDSEDELEQRLSSMPRDLYSLFRDMWERLDEDAEIYQNTSALFFNIVSFIGHSDNVFQWFPIIGHRISVFELMAASSDDVLDRYLVHGETMTSSDLERRCQRTRAMVAVRSAGLLEVTGGTINKERLDPSLPNSAVLPYTNMLVQLVHRTALDFLIDTEDGRQDAWSETVSGLPSSHSDLATNLAWLLNLNSGDGVKSQLLLKVTA</sequence>
<feature type="domain" description="DUF7791" evidence="5">
    <location>
        <begin position="617"/>
        <end position="741"/>
    </location>
</feature>
<keyword evidence="7" id="KW-1185">Reference proteome</keyword>
<dbReference type="Pfam" id="PF24883">
    <property type="entry name" value="NPHP3_N"/>
    <property type="match status" value="1"/>
</dbReference>
<name>A0A9P9AK21_9HYPO</name>
<evidence type="ECO:0000313" key="6">
    <source>
        <dbReference type="EMBL" id="KAH6876395.1"/>
    </source>
</evidence>
<proteinExistence type="predicted"/>
<feature type="region of interest" description="Disordered" evidence="3">
    <location>
        <begin position="303"/>
        <end position="329"/>
    </location>
</feature>
<dbReference type="EMBL" id="JAGPYM010000035">
    <property type="protein sequence ID" value="KAH6876395.1"/>
    <property type="molecule type" value="Genomic_DNA"/>
</dbReference>
<comment type="caution">
    <text evidence="6">The sequence shown here is derived from an EMBL/GenBank/DDBJ whole genome shotgun (WGS) entry which is preliminary data.</text>
</comment>
<evidence type="ECO:0000313" key="7">
    <source>
        <dbReference type="Proteomes" id="UP000777438"/>
    </source>
</evidence>